<feature type="domain" description="N-acetyltransferase" evidence="1">
    <location>
        <begin position="134"/>
        <end position="274"/>
    </location>
</feature>
<dbReference type="CDD" id="cd04301">
    <property type="entry name" value="NAT_SF"/>
    <property type="match status" value="1"/>
</dbReference>
<dbReference type="PROSITE" id="PS51186">
    <property type="entry name" value="GNAT"/>
    <property type="match status" value="1"/>
</dbReference>
<dbReference type="GO" id="GO:0016747">
    <property type="term" value="F:acyltransferase activity, transferring groups other than amino-acyl groups"/>
    <property type="evidence" value="ECO:0007669"/>
    <property type="project" value="InterPro"/>
</dbReference>
<reference evidence="2" key="1">
    <citation type="journal article" date="2014" name="Int. J. Syst. Evol. Microbiol.">
        <title>Complete genome sequence of Corynebacterium casei LMG S-19264T (=DSM 44701T), isolated from a smear-ripened cheese.</title>
        <authorList>
            <consortium name="US DOE Joint Genome Institute (JGI-PGF)"/>
            <person name="Walter F."/>
            <person name="Albersmeier A."/>
            <person name="Kalinowski J."/>
            <person name="Ruckert C."/>
        </authorList>
    </citation>
    <scope>NUCLEOTIDE SEQUENCE</scope>
    <source>
        <strain evidence="2">JCM 4346</strain>
    </source>
</reference>
<dbReference type="Pfam" id="PF00583">
    <property type="entry name" value="Acetyltransf_1"/>
    <property type="match status" value="1"/>
</dbReference>
<dbReference type="SUPFAM" id="SSF55729">
    <property type="entry name" value="Acyl-CoA N-acyltransferases (Nat)"/>
    <property type="match status" value="1"/>
</dbReference>
<dbReference type="EMBL" id="BMSX01000021">
    <property type="protein sequence ID" value="GGR44601.1"/>
    <property type="molecule type" value="Genomic_DNA"/>
</dbReference>
<dbReference type="AlphaFoldDB" id="A0A918FJT0"/>
<organism evidence="2 3">
    <name type="scientific">Streptomyces aurantiogriseus</name>
    <dbReference type="NCBI Taxonomy" id="66870"/>
    <lineage>
        <taxon>Bacteria</taxon>
        <taxon>Bacillati</taxon>
        <taxon>Actinomycetota</taxon>
        <taxon>Actinomycetes</taxon>
        <taxon>Kitasatosporales</taxon>
        <taxon>Streptomycetaceae</taxon>
        <taxon>Streptomyces</taxon>
    </lineage>
</organism>
<comment type="caution">
    <text evidence="2">The sequence shown here is derived from an EMBL/GenBank/DDBJ whole genome shotgun (WGS) entry which is preliminary data.</text>
</comment>
<protein>
    <recommendedName>
        <fullName evidence="1">N-acetyltransferase domain-containing protein</fullName>
    </recommendedName>
</protein>
<dbReference type="Proteomes" id="UP000658320">
    <property type="component" value="Unassembled WGS sequence"/>
</dbReference>
<dbReference type="Gene3D" id="3.40.630.30">
    <property type="match status" value="1"/>
</dbReference>
<evidence type="ECO:0000313" key="2">
    <source>
        <dbReference type="EMBL" id="GGR44601.1"/>
    </source>
</evidence>
<gene>
    <name evidence="2" type="ORF">GCM10010251_72000</name>
</gene>
<evidence type="ECO:0000259" key="1">
    <source>
        <dbReference type="PROSITE" id="PS51186"/>
    </source>
</evidence>
<accession>A0A918FJT0</accession>
<dbReference type="InterPro" id="IPR000182">
    <property type="entry name" value="GNAT_dom"/>
</dbReference>
<sequence length="274" mass="30314">MQSLATRVFPRTGYHHIGDLAWNRCLALGREEHCPTAVWERDGETLAWAWLELPDGVLMVQIDPAHAELADDVLAWAEQKAPGSLTAEVAGTETHLLEALQRRGYAQVADSPFMTCLTRPLTALPAIPPLPEGYVIRPQQEPSDMAGRAAAHRAAFGSSRITTERHARMRETWPYRPELDLIVVSPTGDVAAYCQGWYDETNGIGAFEPVGTHPDHRRRGLARAVCTAVLHAFAAAGGHRAVVQARGDAAHPVPRRLYESMGFRTYTRTYTYRV</sequence>
<keyword evidence="3" id="KW-1185">Reference proteome</keyword>
<reference evidence="2" key="2">
    <citation type="submission" date="2020-09" db="EMBL/GenBank/DDBJ databases">
        <authorList>
            <person name="Sun Q."/>
            <person name="Ohkuma M."/>
        </authorList>
    </citation>
    <scope>NUCLEOTIDE SEQUENCE</scope>
    <source>
        <strain evidence="2">JCM 4346</strain>
    </source>
</reference>
<name>A0A918FJT0_9ACTN</name>
<proteinExistence type="predicted"/>
<evidence type="ECO:0000313" key="3">
    <source>
        <dbReference type="Proteomes" id="UP000658320"/>
    </source>
</evidence>
<dbReference type="InterPro" id="IPR016181">
    <property type="entry name" value="Acyl_CoA_acyltransferase"/>
</dbReference>